<keyword evidence="2" id="KW-1185">Reference proteome</keyword>
<dbReference type="HOGENOM" id="CLU_2889466_0_0_1"/>
<accession>A0A0D9YQS6</accession>
<reference evidence="1" key="2">
    <citation type="submission" date="2018-05" db="EMBL/GenBank/DDBJ databases">
        <title>OgluRS3 (Oryza glumaepatula Reference Sequence Version 3).</title>
        <authorList>
            <person name="Zhang J."/>
            <person name="Kudrna D."/>
            <person name="Lee S."/>
            <person name="Talag J."/>
            <person name="Welchert J."/>
            <person name="Wing R.A."/>
        </authorList>
    </citation>
    <scope>NUCLEOTIDE SEQUENCE [LARGE SCALE GENOMIC DNA]</scope>
</reference>
<evidence type="ECO:0000313" key="1">
    <source>
        <dbReference type="EnsemblPlants" id="OGLUM02G12990.1"/>
    </source>
</evidence>
<evidence type="ECO:0000313" key="2">
    <source>
        <dbReference type="Proteomes" id="UP000026961"/>
    </source>
</evidence>
<protein>
    <submittedName>
        <fullName evidence="1">Uncharacterized protein</fullName>
    </submittedName>
</protein>
<sequence>MARFSSCFADGLKQLVGKAMVGGGTDFVSVSESWYPQCGQGDGGRWDRGSAVGHWGWSIVDLA</sequence>
<dbReference type="EnsemblPlants" id="OGLUM02G12990.1">
    <property type="protein sequence ID" value="OGLUM02G12990.1"/>
    <property type="gene ID" value="OGLUM02G12990"/>
</dbReference>
<dbReference type="Proteomes" id="UP000026961">
    <property type="component" value="Chromosome 2"/>
</dbReference>
<name>A0A0D9YQS6_9ORYZ</name>
<dbReference type="Gramene" id="OGLUM02G12990.1">
    <property type="protein sequence ID" value="OGLUM02G12990.1"/>
    <property type="gene ID" value="OGLUM02G12990"/>
</dbReference>
<proteinExistence type="predicted"/>
<organism evidence="1">
    <name type="scientific">Oryza glumipatula</name>
    <dbReference type="NCBI Taxonomy" id="40148"/>
    <lineage>
        <taxon>Eukaryota</taxon>
        <taxon>Viridiplantae</taxon>
        <taxon>Streptophyta</taxon>
        <taxon>Embryophyta</taxon>
        <taxon>Tracheophyta</taxon>
        <taxon>Spermatophyta</taxon>
        <taxon>Magnoliopsida</taxon>
        <taxon>Liliopsida</taxon>
        <taxon>Poales</taxon>
        <taxon>Poaceae</taxon>
        <taxon>BOP clade</taxon>
        <taxon>Oryzoideae</taxon>
        <taxon>Oryzeae</taxon>
        <taxon>Oryzinae</taxon>
        <taxon>Oryza</taxon>
    </lineage>
</organism>
<reference evidence="1" key="1">
    <citation type="submission" date="2015-04" db="UniProtKB">
        <authorList>
            <consortium name="EnsemblPlants"/>
        </authorList>
    </citation>
    <scope>IDENTIFICATION</scope>
</reference>
<dbReference type="AlphaFoldDB" id="A0A0D9YQS6"/>